<dbReference type="SUPFAM" id="SSF49329">
    <property type="entry name" value="Cu,Zn superoxide dismutase-like"/>
    <property type="match status" value="1"/>
</dbReference>
<organism evidence="2 3">
    <name type="scientific">Biomphalaria glabrata</name>
    <name type="common">Bloodfluke planorb</name>
    <name type="synonym">Freshwater snail</name>
    <dbReference type="NCBI Taxonomy" id="6526"/>
    <lineage>
        <taxon>Eukaryota</taxon>
        <taxon>Metazoa</taxon>
        <taxon>Spiralia</taxon>
        <taxon>Lophotrochozoa</taxon>
        <taxon>Mollusca</taxon>
        <taxon>Gastropoda</taxon>
        <taxon>Heterobranchia</taxon>
        <taxon>Euthyneura</taxon>
        <taxon>Panpulmonata</taxon>
        <taxon>Hygrophila</taxon>
        <taxon>Lymnaeoidea</taxon>
        <taxon>Planorbidae</taxon>
        <taxon>Biomphalaria</taxon>
    </lineage>
</organism>
<dbReference type="CDD" id="cd00305">
    <property type="entry name" value="Cu-Zn_Superoxide_Dismutase"/>
    <property type="match status" value="1"/>
</dbReference>
<dbReference type="Pfam" id="PF00080">
    <property type="entry name" value="Sod_Cu"/>
    <property type="match status" value="1"/>
</dbReference>
<dbReference type="VEuPathDB" id="VectorBase:BGLB023740"/>
<dbReference type="PANTHER" id="PTHR10003">
    <property type="entry name" value="SUPEROXIDE DISMUTASE CU-ZN -RELATED"/>
    <property type="match status" value="1"/>
</dbReference>
<sequence length="222" mass="24101">MSIFIFKCYTCITSLIDHTMSIFAAVVWLSVVSCALVGSQETSEKPNLTTNENVTREAACLLQDNVDYNGNLMFSGTIKLTQTSGAALTIEGNITGQATVGANSKVERGFHVHRFGHIFESCNFSGSDFNPFNTKHGSIASQNRHVGDYGNIELMTKGTVSIKVTDNLSSLFGDNSILGRSLVIHEFEDDLGVKNTEESRTEGTSGRIVSCCVIALRDETKN</sequence>
<reference evidence="2" key="1">
    <citation type="submission" date="2020-05" db="UniProtKB">
        <authorList>
            <consortium name="EnsemblMetazoa"/>
        </authorList>
    </citation>
    <scope>IDENTIFICATION</scope>
    <source>
        <strain evidence="2">BB02</strain>
    </source>
</reference>
<feature type="domain" description="Superoxide dismutase copper/zinc binding" evidence="1">
    <location>
        <begin position="75"/>
        <end position="214"/>
    </location>
</feature>
<gene>
    <name evidence="2" type="primary">106051577</name>
</gene>
<dbReference type="KEGG" id="bgt:106051577"/>
<evidence type="ECO:0000313" key="2">
    <source>
        <dbReference type="EnsemblMetazoa" id="BGLB023740-PA"/>
    </source>
</evidence>
<dbReference type="GO" id="GO:0006801">
    <property type="term" value="P:superoxide metabolic process"/>
    <property type="evidence" value="ECO:0007669"/>
    <property type="project" value="InterPro"/>
</dbReference>
<dbReference type="InterPro" id="IPR024134">
    <property type="entry name" value="SOD_Cu/Zn_/chaperone"/>
</dbReference>
<dbReference type="Gene3D" id="2.60.40.200">
    <property type="entry name" value="Superoxide dismutase, copper/zinc binding domain"/>
    <property type="match status" value="1"/>
</dbReference>
<dbReference type="GO" id="GO:0005507">
    <property type="term" value="F:copper ion binding"/>
    <property type="evidence" value="ECO:0007669"/>
    <property type="project" value="InterPro"/>
</dbReference>
<dbReference type="OrthoDB" id="2015551at2759"/>
<evidence type="ECO:0000313" key="3">
    <source>
        <dbReference type="Proteomes" id="UP000076420"/>
    </source>
</evidence>
<dbReference type="AlphaFoldDB" id="A0A2C9KUU2"/>
<accession>A0A2C9KUU2</accession>
<protein>
    <recommendedName>
        <fullName evidence="1">Superoxide dismutase copper/zinc binding domain-containing protein</fullName>
    </recommendedName>
</protein>
<dbReference type="PRINTS" id="PR00068">
    <property type="entry name" value="CUZNDISMTASE"/>
</dbReference>
<dbReference type="RefSeq" id="XP_013062232.2">
    <property type="nucleotide sequence ID" value="XM_013206778.2"/>
</dbReference>
<evidence type="ECO:0000259" key="1">
    <source>
        <dbReference type="Pfam" id="PF00080"/>
    </source>
</evidence>
<name>A0A2C9KUU2_BIOGL</name>
<dbReference type="PROSITE" id="PS51257">
    <property type="entry name" value="PROKAR_LIPOPROTEIN"/>
    <property type="match status" value="1"/>
</dbReference>
<dbReference type="EnsemblMetazoa" id="BGLB023740-RA">
    <property type="protein sequence ID" value="BGLB023740-PA"/>
    <property type="gene ID" value="BGLB023740"/>
</dbReference>
<dbReference type="InterPro" id="IPR036423">
    <property type="entry name" value="SOD-like_Cu/Zn_dom_sf"/>
</dbReference>
<dbReference type="Proteomes" id="UP000076420">
    <property type="component" value="Unassembled WGS sequence"/>
</dbReference>
<dbReference type="STRING" id="6526.A0A2C9KUU2"/>
<dbReference type="VEuPathDB" id="VectorBase:BGLAX_037326"/>
<proteinExistence type="predicted"/>
<dbReference type="InterPro" id="IPR001424">
    <property type="entry name" value="SOD_Cu_Zn_dom"/>
</dbReference>